<dbReference type="GO" id="GO:0022857">
    <property type="term" value="F:transmembrane transporter activity"/>
    <property type="evidence" value="ECO:0007669"/>
    <property type="project" value="InterPro"/>
</dbReference>
<dbReference type="EMBL" id="AYYZ01000030">
    <property type="protein sequence ID" value="KRM51567.1"/>
    <property type="molecule type" value="Genomic_DNA"/>
</dbReference>
<feature type="transmembrane region" description="Helical" evidence="6">
    <location>
        <begin position="16"/>
        <end position="32"/>
    </location>
</feature>
<name>A0A0R1ZB10_9LACO</name>
<evidence type="ECO:0000256" key="6">
    <source>
        <dbReference type="SAM" id="Phobius"/>
    </source>
</evidence>
<dbReference type="PANTHER" id="PTHR11360:SF290">
    <property type="entry name" value="MONOCARBOXYLATE MFS PERMEASE"/>
    <property type="match status" value="1"/>
</dbReference>
<feature type="transmembrane region" description="Helical" evidence="6">
    <location>
        <begin position="84"/>
        <end position="103"/>
    </location>
</feature>
<feature type="transmembrane region" description="Helical" evidence="6">
    <location>
        <begin position="277"/>
        <end position="300"/>
    </location>
</feature>
<dbReference type="InterPro" id="IPR036259">
    <property type="entry name" value="MFS_trans_sf"/>
</dbReference>
<dbReference type="InterPro" id="IPR050327">
    <property type="entry name" value="Proton-linked_MCT"/>
</dbReference>
<sequence>MSATVENKPVSKGYKYFMVFLCMFTQAIPYGIAQNIQPLFVHPLVNTFHFGLASYTLIFTFGAVAASITSPFIGKGLAKINFKVMYIVGIAISALAYVLFGLSSKLPEFYGAAILCMIGSTFFSGQGVPWVINHWFPGKGRGTALGIAFCGGSIGNIFLQPFTQNLLAKYMVGSTKTGHLKSMAPFFIFAAVLFVVGLIITLFIRTPKDNEIVATKAELEESKKAIAKARAANFEGWTSKEVMKMPWFWIFSIGFLIIGIGLASLNEDYAAFLDTKLSFGTVGIIGMMYGVGCLIGNVTGGILFDKLGTAKAMTYAGIMYVLSILMMIFVSFQPFGSHASEVAGIAYAIFCGLAVFSYMSGPAFMAKDLFGSKDEGVMLGLVGLAYAIGFAIGAPLFGIIKDMASFTVAWYAMIGCVIVGFILLVLAVIKIKAMQKSKE</sequence>
<keyword evidence="5 6" id="KW-0472">Membrane</keyword>
<dbReference type="SUPFAM" id="SSF103473">
    <property type="entry name" value="MFS general substrate transporter"/>
    <property type="match status" value="1"/>
</dbReference>
<keyword evidence="4 6" id="KW-1133">Transmembrane helix</keyword>
<dbReference type="Gene3D" id="1.20.1250.20">
    <property type="entry name" value="MFS general substrate transporter like domains"/>
    <property type="match status" value="2"/>
</dbReference>
<evidence type="ECO:0000256" key="1">
    <source>
        <dbReference type="ARBA" id="ARBA00004651"/>
    </source>
</evidence>
<comment type="caution">
    <text evidence="8">The sequence shown here is derived from an EMBL/GenBank/DDBJ whole genome shotgun (WGS) entry which is preliminary data.</text>
</comment>
<dbReference type="Proteomes" id="UP000051291">
    <property type="component" value="Unassembled WGS sequence"/>
</dbReference>
<evidence type="ECO:0000313" key="8">
    <source>
        <dbReference type="EMBL" id="KRM51567.1"/>
    </source>
</evidence>
<dbReference type="PROSITE" id="PS50850">
    <property type="entry name" value="MFS"/>
    <property type="match status" value="1"/>
</dbReference>
<feature type="transmembrane region" description="Helical" evidence="6">
    <location>
        <begin position="312"/>
        <end position="332"/>
    </location>
</feature>
<dbReference type="NCBIfam" id="NF038246">
    <property type="entry name" value="bile_salt_MFS"/>
    <property type="match status" value="1"/>
</dbReference>
<dbReference type="PATRIC" id="fig|1423820.4.peg.1403"/>
<evidence type="ECO:0000256" key="4">
    <source>
        <dbReference type="ARBA" id="ARBA00022989"/>
    </source>
</evidence>
<dbReference type="RefSeq" id="WP_057907201.1">
    <property type="nucleotide sequence ID" value="NZ_AYYZ01000030.1"/>
</dbReference>
<feature type="transmembrane region" description="Helical" evidence="6">
    <location>
        <begin position="344"/>
        <end position="365"/>
    </location>
</feature>
<feature type="transmembrane region" description="Helical" evidence="6">
    <location>
        <begin position="52"/>
        <end position="72"/>
    </location>
</feature>
<accession>A0A0R1ZB10</accession>
<keyword evidence="2" id="KW-0813">Transport</keyword>
<feature type="transmembrane region" description="Helical" evidence="6">
    <location>
        <begin position="183"/>
        <end position="204"/>
    </location>
</feature>
<dbReference type="Pfam" id="PF07690">
    <property type="entry name" value="MFS_1"/>
    <property type="match status" value="1"/>
</dbReference>
<gene>
    <name evidence="8" type="ORF">FC64_GL001377</name>
</gene>
<reference evidence="8 9" key="1">
    <citation type="journal article" date="2015" name="Genome Announc.">
        <title>Expanding the biotechnology potential of lactobacilli through comparative genomics of 213 strains and associated genera.</title>
        <authorList>
            <person name="Sun Z."/>
            <person name="Harris H.M."/>
            <person name="McCann A."/>
            <person name="Guo C."/>
            <person name="Argimon S."/>
            <person name="Zhang W."/>
            <person name="Yang X."/>
            <person name="Jeffery I.B."/>
            <person name="Cooney J.C."/>
            <person name="Kagawa T.F."/>
            <person name="Liu W."/>
            <person name="Song Y."/>
            <person name="Salvetti E."/>
            <person name="Wrobel A."/>
            <person name="Rasinkangas P."/>
            <person name="Parkhill J."/>
            <person name="Rea M.C."/>
            <person name="O'Sullivan O."/>
            <person name="Ritari J."/>
            <person name="Douillard F.P."/>
            <person name="Paul Ross R."/>
            <person name="Yang R."/>
            <person name="Briner A.E."/>
            <person name="Felis G.E."/>
            <person name="de Vos W.M."/>
            <person name="Barrangou R."/>
            <person name="Klaenhammer T.R."/>
            <person name="Caufield P.W."/>
            <person name="Cui Y."/>
            <person name="Zhang H."/>
            <person name="O'Toole P.W."/>
        </authorList>
    </citation>
    <scope>NUCLEOTIDE SEQUENCE [LARGE SCALE GENOMIC DNA]</scope>
    <source>
        <strain evidence="8 9">DSM 20653</strain>
    </source>
</reference>
<dbReference type="PANTHER" id="PTHR11360">
    <property type="entry name" value="MONOCARBOXYLATE TRANSPORTER"/>
    <property type="match status" value="1"/>
</dbReference>
<dbReference type="InterPro" id="IPR011701">
    <property type="entry name" value="MFS"/>
</dbReference>
<feature type="transmembrane region" description="Helical" evidence="6">
    <location>
        <begin position="109"/>
        <end position="132"/>
    </location>
</feature>
<feature type="transmembrane region" description="Helical" evidence="6">
    <location>
        <begin position="377"/>
        <end position="397"/>
    </location>
</feature>
<dbReference type="AlphaFoldDB" id="A0A0R1ZB10"/>
<evidence type="ECO:0000256" key="5">
    <source>
        <dbReference type="ARBA" id="ARBA00023136"/>
    </source>
</evidence>
<dbReference type="InterPro" id="IPR020846">
    <property type="entry name" value="MFS_dom"/>
</dbReference>
<evidence type="ECO:0000256" key="3">
    <source>
        <dbReference type="ARBA" id="ARBA00022692"/>
    </source>
</evidence>
<organism evidence="8 9">
    <name type="scientific">Ligilactobacillus araffinosus DSM 20653</name>
    <dbReference type="NCBI Taxonomy" id="1423820"/>
    <lineage>
        <taxon>Bacteria</taxon>
        <taxon>Bacillati</taxon>
        <taxon>Bacillota</taxon>
        <taxon>Bacilli</taxon>
        <taxon>Lactobacillales</taxon>
        <taxon>Lactobacillaceae</taxon>
        <taxon>Ligilactobacillus</taxon>
    </lineage>
</organism>
<feature type="transmembrane region" description="Helical" evidence="6">
    <location>
        <begin position="144"/>
        <end position="163"/>
    </location>
</feature>
<evidence type="ECO:0000313" key="9">
    <source>
        <dbReference type="Proteomes" id="UP000051291"/>
    </source>
</evidence>
<dbReference type="GO" id="GO:0005886">
    <property type="term" value="C:plasma membrane"/>
    <property type="evidence" value="ECO:0007669"/>
    <property type="project" value="UniProtKB-SubCell"/>
</dbReference>
<keyword evidence="3 6" id="KW-0812">Transmembrane</keyword>
<comment type="subcellular location">
    <subcellularLocation>
        <location evidence="1">Cell membrane</location>
        <topology evidence="1">Multi-pass membrane protein</topology>
    </subcellularLocation>
</comment>
<feature type="transmembrane region" description="Helical" evidence="6">
    <location>
        <begin position="409"/>
        <end position="429"/>
    </location>
</feature>
<evidence type="ECO:0000256" key="2">
    <source>
        <dbReference type="ARBA" id="ARBA00022448"/>
    </source>
</evidence>
<keyword evidence="9" id="KW-1185">Reference proteome</keyword>
<dbReference type="STRING" id="1423820.FC64_GL001377"/>
<feature type="transmembrane region" description="Helical" evidence="6">
    <location>
        <begin position="247"/>
        <end position="265"/>
    </location>
</feature>
<proteinExistence type="predicted"/>
<feature type="domain" description="Major facilitator superfamily (MFS) profile" evidence="7">
    <location>
        <begin position="15"/>
        <end position="432"/>
    </location>
</feature>
<evidence type="ECO:0000259" key="7">
    <source>
        <dbReference type="PROSITE" id="PS50850"/>
    </source>
</evidence>
<protein>
    <submittedName>
        <fullName evidence="8">Conjugated bile Salt transporter</fullName>
    </submittedName>
</protein>